<evidence type="ECO:0000259" key="1">
    <source>
        <dbReference type="Pfam" id="PF01909"/>
    </source>
</evidence>
<reference evidence="2 3" key="1">
    <citation type="journal article" date="2016" name="Nat. Commun.">
        <title>Thousands of microbial genomes shed light on interconnected biogeochemical processes in an aquifer system.</title>
        <authorList>
            <person name="Anantharaman K."/>
            <person name="Brown C.T."/>
            <person name="Hug L.A."/>
            <person name="Sharon I."/>
            <person name="Castelle C.J."/>
            <person name="Probst A.J."/>
            <person name="Thomas B.C."/>
            <person name="Singh A."/>
            <person name="Wilkins M.J."/>
            <person name="Karaoz U."/>
            <person name="Brodie E.L."/>
            <person name="Williams K.H."/>
            <person name="Hubbard S.S."/>
            <person name="Banfield J.F."/>
        </authorList>
    </citation>
    <scope>NUCLEOTIDE SEQUENCE [LARGE SCALE GENOMIC DNA]</scope>
</reference>
<dbReference type="AlphaFoldDB" id="A0A1F7YHA1"/>
<dbReference type="EMBL" id="MGGI01000012">
    <property type="protein sequence ID" value="OGM26642.1"/>
    <property type="molecule type" value="Genomic_DNA"/>
</dbReference>
<dbReference type="Pfam" id="PF01909">
    <property type="entry name" value="NTP_transf_2"/>
    <property type="match status" value="1"/>
</dbReference>
<dbReference type="GO" id="GO:0016779">
    <property type="term" value="F:nucleotidyltransferase activity"/>
    <property type="evidence" value="ECO:0007669"/>
    <property type="project" value="InterPro"/>
</dbReference>
<comment type="caution">
    <text evidence="2">The sequence shown here is derived from an EMBL/GenBank/DDBJ whole genome shotgun (WGS) entry which is preliminary data.</text>
</comment>
<protein>
    <recommendedName>
        <fullName evidence="1">Polymerase nucleotidyl transferase domain-containing protein</fullName>
    </recommendedName>
</protein>
<dbReference type="InterPro" id="IPR002934">
    <property type="entry name" value="Polymerase_NTP_transf_dom"/>
</dbReference>
<organism evidence="2 3">
    <name type="scientific">Candidatus Woesebacteria bacterium RIFCSPHIGHO2_01_FULL_39_28</name>
    <dbReference type="NCBI Taxonomy" id="1802496"/>
    <lineage>
        <taxon>Bacteria</taxon>
        <taxon>Candidatus Woeseibacteriota</taxon>
    </lineage>
</organism>
<dbReference type="Proteomes" id="UP000178851">
    <property type="component" value="Unassembled WGS sequence"/>
</dbReference>
<dbReference type="CDD" id="cd05403">
    <property type="entry name" value="NT_KNTase_like"/>
    <property type="match status" value="1"/>
</dbReference>
<dbReference type="PANTHER" id="PTHR43449">
    <property type="entry name" value="NUCLEOTIDYLTRANSFERASE"/>
    <property type="match status" value="1"/>
</dbReference>
<evidence type="ECO:0000313" key="2">
    <source>
        <dbReference type="EMBL" id="OGM26642.1"/>
    </source>
</evidence>
<accession>A0A1F7YHA1</accession>
<dbReference type="PANTHER" id="PTHR43449:SF1">
    <property type="entry name" value="POLYMERASE BETA NUCLEOTIDYLTRANSFERASE DOMAIN-CONTAINING PROTEIN"/>
    <property type="match status" value="1"/>
</dbReference>
<proteinExistence type="predicted"/>
<gene>
    <name evidence="2" type="ORF">A2627_01305</name>
</gene>
<evidence type="ECO:0000313" key="3">
    <source>
        <dbReference type="Proteomes" id="UP000178851"/>
    </source>
</evidence>
<name>A0A1F7YHA1_9BACT</name>
<dbReference type="Gene3D" id="3.30.460.10">
    <property type="entry name" value="Beta Polymerase, domain 2"/>
    <property type="match status" value="1"/>
</dbReference>
<feature type="domain" description="Polymerase nucleotidyl transferase" evidence="1">
    <location>
        <begin position="16"/>
        <end position="85"/>
    </location>
</feature>
<sequence>MTDSKKHEVLVKKELTRILRVIRERYQPLKVILYGSTVTGQINEWSDIDLVVIKNTKRRFYDRIGEVVKLVKPRESLDVLVYTPEEYARLTKESWFVGEEVTKKGKVIYAV</sequence>
<dbReference type="SUPFAM" id="SSF81301">
    <property type="entry name" value="Nucleotidyltransferase"/>
    <property type="match status" value="1"/>
</dbReference>
<dbReference type="InterPro" id="IPR043519">
    <property type="entry name" value="NT_sf"/>
</dbReference>